<reference evidence="7" key="1">
    <citation type="submission" date="2025-08" db="UniProtKB">
        <authorList>
            <consortium name="Ensembl"/>
        </authorList>
    </citation>
    <scope>IDENTIFICATION</scope>
</reference>
<keyword evidence="8" id="KW-1185">Reference proteome</keyword>
<keyword evidence="3 6" id="KW-0547">Nucleotide-binding</keyword>
<dbReference type="GO" id="GO:0032958">
    <property type="term" value="P:inositol phosphate biosynthetic process"/>
    <property type="evidence" value="ECO:0007669"/>
    <property type="project" value="TreeGrafter"/>
</dbReference>
<dbReference type="Ensembl" id="ENSDNVT00000010682.1">
    <property type="protein sequence ID" value="ENSDNVP00000008860.1"/>
    <property type="gene ID" value="ENSDNVG00000006308.1"/>
</dbReference>
<name>A0A8C4JGR2_DRONO</name>
<organism evidence="7 8">
    <name type="scientific">Dromaius novaehollandiae</name>
    <name type="common">Emu</name>
    <dbReference type="NCBI Taxonomy" id="8790"/>
    <lineage>
        <taxon>Eukaryota</taxon>
        <taxon>Metazoa</taxon>
        <taxon>Chordata</taxon>
        <taxon>Craniata</taxon>
        <taxon>Vertebrata</taxon>
        <taxon>Euteleostomi</taxon>
        <taxon>Archelosauria</taxon>
        <taxon>Archosauria</taxon>
        <taxon>Dinosauria</taxon>
        <taxon>Saurischia</taxon>
        <taxon>Theropoda</taxon>
        <taxon>Coelurosauria</taxon>
        <taxon>Aves</taxon>
        <taxon>Palaeognathae</taxon>
        <taxon>Casuariiformes</taxon>
        <taxon>Dromaiidae</taxon>
        <taxon>Dromaius</taxon>
    </lineage>
</organism>
<dbReference type="AlphaFoldDB" id="A0A8C4JGR2"/>
<dbReference type="GO" id="GO:0005634">
    <property type="term" value="C:nucleus"/>
    <property type="evidence" value="ECO:0007669"/>
    <property type="project" value="TreeGrafter"/>
</dbReference>
<reference evidence="7" key="2">
    <citation type="submission" date="2025-09" db="UniProtKB">
        <authorList>
            <consortium name="Ensembl"/>
        </authorList>
    </citation>
    <scope>IDENTIFICATION</scope>
</reference>
<dbReference type="PANTHER" id="PTHR14456:SF2">
    <property type="entry name" value="INOSITOL-PENTAKISPHOSPHATE 2-KINASE"/>
    <property type="match status" value="1"/>
</dbReference>
<dbReference type="Proteomes" id="UP000694423">
    <property type="component" value="Unplaced"/>
</dbReference>
<evidence type="ECO:0000256" key="6">
    <source>
        <dbReference type="RuleBase" id="RU364126"/>
    </source>
</evidence>
<comment type="catalytic activity">
    <reaction evidence="6">
        <text>1D-myo-inositol 1,3,4,5,6-pentakisphosphate + ATP = 1D-myo-inositol hexakisphosphate + ADP + H(+)</text>
        <dbReference type="Rhea" id="RHEA:20313"/>
        <dbReference type="ChEBI" id="CHEBI:15378"/>
        <dbReference type="ChEBI" id="CHEBI:30616"/>
        <dbReference type="ChEBI" id="CHEBI:57733"/>
        <dbReference type="ChEBI" id="CHEBI:58130"/>
        <dbReference type="ChEBI" id="CHEBI:456216"/>
        <dbReference type="EC" id="2.7.1.158"/>
    </reaction>
</comment>
<evidence type="ECO:0000256" key="2">
    <source>
        <dbReference type="ARBA" id="ARBA00022679"/>
    </source>
</evidence>
<keyword evidence="4 6" id="KW-0418">Kinase</keyword>
<evidence type="ECO:0000256" key="1">
    <source>
        <dbReference type="ARBA" id="ARBA00012023"/>
    </source>
</evidence>
<comment type="function">
    <text evidence="6">Phosphorylates Ins(1,3,4,5,6)P5 at position 2 to form Ins(1,2,3,4,5,6)P6 (InsP6 or phytate).</text>
</comment>
<comment type="domain">
    <text evidence="6">The EXKPK motif is conserved in inositol-pentakisphosphate 2-kinases of both family 1 and 2.</text>
</comment>
<keyword evidence="5 6" id="KW-0067">ATP-binding</keyword>
<dbReference type="PANTHER" id="PTHR14456">
    <property type="entry name" value="INOSITOL POLYPHOSPHATE KINASE 1"/>
    <property type="match status" value="1"/>
</dbReference>
<evidence type="ECO:0000313" key="7">
    <source>
        <dbReference type="Ensembl" id="ENSDNVP00000008860.1"/>
    </source>
</evidence>
<dbReference type="EC" id="2.7.1.158" evidence="1 6"/>
<protein>
    <recommendedName>
        <fullName evidence="1 6">Inositol-pentakisphosphate 2-kinase</fullName>
        <ecNumber evidence="1 6">2.7.1.158</ecNumber>
    </recommendedName>
</protein>
<evidence type="ECO:0000256" key="3">
    <source>
        <dbReference type="ARBA" id="ARBA00022741"/>
    </source>
</evidence>
<evidence type="ECO:0000256" key="5">
    <source>
        <dbReference type="ARBA" id="ARBA00022840"/>
    </source>
</evidence>
<evidence type="ECO:0000313" key="8">
    <source>
        <dbReference type="Proteomes" id="UP000694423"/>
    </source>
</evidence>
<accession>A0A8C4JGR2</accession>
<dbReference type="GO" id="GO:0035299">
    <property type="term" value="F:inositol-1,3,4,5,6-pentakisphosphate 2-kinase activity"/>
    <property type="evidence" value="ECO:0007669"/>
    <property type="project" value="UniProtKB-EC"/>
</dbReference>
<keyword evidence="2 6" id="KW-0808">Transferase</keyword>
<evidence type="ECO:0000256" key="4">
    <source>
        <dbReference type="ARBA" id="ARBA00022777"/>
    </source>
</evidence>
<proteinExistence type="predicted"/>
<sequence length="207" mass="23667">MASEAKQRLSCLPYLNILFLIGKHKLESSGLPRGCLLYKTLQAQMLDMLDIEGLYPLYNRVEQYLEEFPEERSTLQIDGPYNEAFYEKLLDLSNEDDGTVAFALTKVQQYRIAMTAKDCSIMIALSPCLQDECSEQRPVVLASKSRFTFSVSVLDLDLKPYESIPHQYKLDGKIVNYYLKNVQAKDDPVMSSLFKESEDCTLVLHKV</sequence>
<dbReference type="InterPro" id="IPR009286">
    <property type="entry name" value="Ins_P5_2-kin"/>
</dbReference>
<dbReference type="GO" id="GO:0005524">
    <property type="term" value="F:ATP binding"/>
    <property type="evidence" value="ECO:0007669"/>
    <property type="project" value="UniProtKB-KW"/>
</dbReference>
<dbReference type="Pfam" id="PF06090">
    <property type="entry name" value="Ins_P5_2-kin"/>
    <property type="match status" value="1"/>
</dbReference>